<name>A0A0S8G2M8_UNCT6</name>
<evidence type="ECO:0000313" key="2">
    <source>
        <dbReference type="EMBL" id="KPK67203.1"/>
    </source>
</evidence>
<protein>
    <recommendedName>
        <fullName evidence="1">Type IX secretion system protein PorV domain-containing protein</fullName>
    </recommendedName>
</protein>
<dbReference type="InterPro" id="IPR045741">
    <property type="entry name" value="PorV"/>
</dbReference>
<reference evidence="2 3" key="1">
    <citation type="journal article" date="2015" name="Microbiome">
        <title>Genomic resolution of linkages in carbon, nitrogen, and sulfur cycling among widespread estuary sediment bacteria.</title>
        <authorList>
            <person name="Baker B.J."/>
            <person name="Lazar C.S."/>
            <person name="Teske A.P."/>
            <person name="Dick G.J."/>
        </authorList>
    </citation>
    <scope>NUCLEOTIDE SEQUENCE [LARGE SCALE GENOMIC DNA]</scope>
    <source>
        <strain evidence="2">SM23_40</strain>
    </source>
</reference>
<accession>A0A0S8G2M8</accession>
<feature type="domain" description="Type IX secretion system protein PorV" evidence="1">
    <location>
        <begin position="12"/>
        <end position="228"/>
    </location>
</feature>
<dbReference type="NCBIfam" id="NF033709">
    <property type="entry name" value="PorV_fam"/>
    <property type="match status" value="1"/>
</dbReference>
<dbReference type="Pfam" id="PF19572">
    <property type="entry name" value="PorV"/>
    <property type="match status" value="1"/>
</dbReference>
<dbReference type="Proteomes" id="UP000051717">
    <property type="component" value="Unassembled WGS sequence"/>
</dbReference>
<organism evidence="2 3">
    <name type="scientific">candidate division TA06 bacterium SM23_40</name>
    <dbReference type="NCBI Taxonomy" id="1703774"/>
    <lineage>
        <taxon>Bacteria</taxon>
        <taxon>Bacteria division TA06</taxon>
    </lineage>
</organism>
<comment type="caution">
    <text evidence="2">The sequence shown here is derived from an EMBL/GenBank/DDBJ whole genome shotgun (WGS) entry which is preliminary data.</text>
</comment>
<dbReference type="AlphaFoldDB" id="A0A0S8G2M8"/>
<sequence length="324" mass="34884">MFWSGTAFGFDRAGTAAAQFLKIGVGARAWAMGGAFAAVADDPTALYWNPAGAVQLTGWNLAGHHALWFADLSHDYVGVVAPLGSSGSLGGSATFLSTDEIEITTELEEEGTGEYFSAQDICVGVTYARWLTDRFAAGVTGKYIQQNLHNESASAVAIDAGTFLRTGLFRARIGMSMSNFGGRMQREGRDLSVSSTVVVEDDSLDSHLETGSWPLPLNFRVGIAVDLIGPRPSVMERESSRLTLAVDANHPNDNEERASIGAEYVWQEVVALRAGYRINYDEESYTLGGGIRVPVANRSLQVDYAFAEFGRLEDIHIVTLSVGI</sequence>
<dbReference type="EMBL" id="LJUI01000141">
    <property type="protein sequence ID" value="KPK67203.1"/>
    <property type="molecule type" value="Genomic_DNA"/>
</dbReference>
<proteinExistence type="predicted"/>
<gene>
    <name evidence="2" type="ORF">AMJ82_11070</name>
</gene>
<evidence type="ECO:0000313" key="3">
    <source>
        <dbReference type="Proteomes" id="UP000051717"/>
    </source>
</evidence>
<dbReference type="Gene3D" id="2.40.160.60">
    <property type="entry name" value="Outer membrane protein transport protein (OMPP1/FadL/TodX)"/>
    <property type="match status" value="1"/>
</dbReference>
<evidence type="ECO:0000259" key="1">
    <source>
        <dbReference type="Pfam" id="PF19572"/>
    </source>
</evidence>